<feature type="domain" description="GLUG" evidence="3">
    <location>
        <begin position="668"/>
        <end position="691"/>
    </location>
</feature>
<gene>
    <name evidence="4" type="ORF">LSH36_793g00004</name>
</gene>
<comment type="caution">
    <text evidence="4">The sequence shown here is derived from an EMBL/GenBank/DDBJ whole genome shotgun (WGS) entry which is preliminary data.</text>
</comment>
<evidence type="ECO:0000256" key="2">
    <source>
        <dbReference type="SAM" id="SignalP"/>
    </source>
</evidence>
<evidence type="ECO:0000313" key="4">
    <source>
        <dbReference type="EMBL" id="KAK2143990.1"/>
    </source>
</evidence>
<evidence type="ECO:0000256" key="1">
    <source>
        <dbReference type="ARBA" id="ARBA00004196"/>
    </source>
</evidence>
<organism evidence="4 5">
    <name type="scientific">Paralvinella palmiformis</name>
    <dbReference type="NCBI Taxonomy" id="53620"/>
    <lineage>
        <taxon>Eukaryota</taxon>
        <taxon>Metazoa</taxon>
        <taxon>Spiralia</taxon>
        <taxon>Lophotrochozoa</taxon>
        <taxon>Annelida</taxon>
        <taxon>Polychaeta</taxon>
        <taxon>Sedentaria</taxon>
        <taxon>Canalipalpata</taxon>
        <taxon>Terebellida</taxon>
        <taxon>Terebelliformia</taxon>
        <taxon>Alvinellidae</taxon>
        <taxon>Paralvinella</taxon>
    </lineage>
</organism>
<feature type="domain" description="GLUG" evidence="3">
    <location>
        <begin position="512"/>
        <end position="537"/>
    </location>
</feature>
<feature type="domain" description="GLUG" evidence="3">
    <location>
        <begin position="787"/>
        <end position="811"/>
    </location>
</feature>
<dbReference type="Pfam" id="PF07581">
    <property type="entry name" value="Glug"/>
    <property type="match status" value="10"/>
</dbReference>
<feature type="chain" id="PRO_5042111491" description="GLUG domain-containing protein" evidence="2">
    <location>
        <begin position="24"/>
        <end position="1017"/>
    </location>
</feature>
<dbReference type="Pfam" id="PF09479">
    <property type="entry name" value="Flg_new"/>
    <property type="match status" value="3"/>
</dbReference>
<dbReference type="Gene3D" id="2.60.40.4270">
    <property type="entry name" value="Listeria-Bacteroides repeat domain"/>
    <property type="match status" value="3"/>
</dbReference>
<dbReference type="EMBL" id="JAODUP010000793">
    <property type="protein sequence ID" value="KAK2143990.1"/>
    <property type="molecule type" value="Genomic_DNA"/>
</dbReference>
<dbReference type="InterPro" id="IPR013378">
    <property type="entry name" value="InlB-like_B-rpt"/>
</dbReference>
<name>A0AAD9J1P2_9ANNE</name>
<keyword evidence="2" id="KW-0732">Signal</keyword>
<sequence>MQKQQGILFILTVILAIVFLVNCPQNSINKEQGNATYTIRYDKNGAGSGQAPGDQNKERGVNISIAPNSGNLVRAGWHFTGWNTQADGEGTSYHVGDSYSKDEPLALYAEWAAVVRYETNGADSGSVPEFQIKEAEKPIIIAGNTGKLIKSGRGFGGWNTRSDGKGLRYYANDIYRKNAPLTLYAEWTKTHIRYKANGASSGTAPVAQGQRVTGQSTIANNEDLLKTGRIFTGWNSQADGKGQHYEEGDPYIDYSLLTLYAEWGIPISTVSDFQKIRTQLAKSFVLLNDLDLPYSFEPIGTKDTPFTGTFYGEGHTLSNLYLIDTTAENLGFFRALKDAHVSDLVFNNPQVEGEESVGILAGTVSGSTIVRKVIIIGAHVCATGSNAGLLGGDIQGDQNNPALIFDCVVTGTVEGGGNNIGGMIGIIGRMTEGYGSSEVQHCIAEVHISATRYDSENIGGLVGKQKTGIINNSYATGKVSGFQNIGGLVGWNGGDITDSYATGKVSATGASSKYIGGLVGLQGSGTITDSYATGKVSAPGTNNDSIGGLVGYQKEGGITGSHATGEVSATGASSKYIGGLVGLQERGDITDSYATGKVNTTGIWSSNIGGLVGSQGDTISDSYAMGEVSARGDRSDSIGGLVGLQGSGTLTGSHATGKVSATGDHSDSIGGLVGLQGSGTITDTYATGKVSAPGTNSDSIGGLVGYQKEGGITGSYATGEVSAAGTSRSYVGGLVGYQEYKGTITDSYATGKVSGIRDGVGGLVGKQWGDIINSYATGAVSATGSSSGDIGGLVGQQRGTITDSYATGAVSATGDYSSRIGGLVGGQWDGAIAKSYATGAVSATGDYSSCIGGLVGGQWGGVITKSYAIGAISAGSSSEDIGGLVGQQGRVDDFLKTYSGNIIQSYFDPISTGQRQGIGRVVAGTGTPTGYNTSDLTGTSVLQGWDFTDEWYWLGRGQWPILQWQHEYNKQIALHWHRQEFSETNRMGLQVKFNVIALHWHRQESSETVRNMRFPIE</sequence>
<feature type="domain" description="GLUG" evidence="3">
    <location>
        <begin position="484"/>
        <end position="506"/>
    </location>
</feature>
<feature type="domain" description="GLUG" evidence="3">
    <location>
        <begin position="455"/>
        <end position="480"/>
    </location>
</feature>
<dbReference type="Gene3D" id="2.160.20.110">
    <property type="match status" value="3"/>
</dbReference>
<evidence type="ECO:0000259" key="3">
    <source>
        <dbReference type="Pfam" id="PF07581"/>
    </source>
</evidence>
<accession>A0AAD9J1P2</accession>
<keyword evidence="5" id="KW-1185">Reference proteome</keyword>
<dbReference type="InterPro" id="IPR042229">
    <property type="entry name" value="Listeria/Bacterioides_rpt_sf"/>
</dbReference>
<feature type="domain" description="GLUG" evidence="3">
    <location>
        <begin position="817"/>
        <end position="842"/>
    </location>
</feature>
<proteinExistence type="predicted"/>
<feature type="domain" description="GLUG" evidence="3">
    <location>
        <begin position="848"/>
        <end position="873"/>
    </location>
</feature>
<feature type="domain" description="GLUG" evidence="3">
    <location>
        <begin position="759"/>
        <end position="781"/>
    </location>
</feature>
<dbReference type="Proteomes" id="UP001208570">
    <property type="component" value="Unassembled WGS sequence"/>
</dbReference>
<evidence type="ECO:0000313" key="5">
    <source>
        <dbReference type="Proteomes" id="UP001208570"/>
    </source>
</evidence>
<dbReference type="InterPro" id="IPR011493">
    <property type="entry name" value="GLUG"/>
</dbReference>
<dbReference type="AlphaFoldDB" id="A0AAD9J1P2"/>
<comment type="subcellular location">
    <subcellularLocation>
        <location evidence="1">Cell envelope</location>
    </subcellularLocation>
</comment>
<reference evidence="4" key="1">
    <citation type="journal article" date="2023" name="Mol. Biol. Evol.">
        <title>Third-Generation Sequencing Reveals the Adaptive Role of the Epigenome in Three Deep-Sea Polychaetes.</title>
        <authorList>
            <person name="Perez M."/>
            <person name="Aroh O."/>
            <person name="Sun Y."/>
            <person name="Lan Y."/>
            <person name="Juniper S.K."/>
            <person name="Young C.R."/>
            <person name="Angers B."/>
            <person name="Qian P.Y."/>
        </authorList>
    </citation>
    <scope>NUCLEOTIDE SEQUENCE</scope>
    <source>
        <strain evidence="4">P08H-3</strain>
    </source>
</reference>
<feature type="domain" description="GLUG" evidence="3">
    <location>
        <begin position="574"/>
        <end position="599"/>
    </location>
</feature>
<feature type="signal peptide" evidence="2">
    <location>
        <begin position="1"/>
        <end position="23"/>
    </location>
</feature>
<protein>
    <recommendedName>
        <fullName evidence="3">GLUG domain-containing protein</fullName>
    </recommendedName>
</protein>
<feature type="domain" description="GLUG" evidence="3">
    <location>
        <begin position="728"/>
        <end position="754"/>
    </location>
</feature>